<name>A0A6I3S3C3_9BURK</name>
<dbReference type="GO" id="GO:0016740">
    <property type="term" value="F:transferase activity"/>
    <property type="evidence" value="ECO:0007669"/>
    <property type="project" value="UniProtKB-KW"/>
</dbReference>
<dbReference type="Gene3D" id="3.60.60.10">
    <property type="entry name" value="Penicillin V Acylase, Chain A"/>
    <property type="match status" value="1"/>
</dbReference>
<accession>A0A6I3S3C3</accession>
<evidence type="ECO:0000313" key="3">
    <source>
        <dbReference type="Proteomes" id="UP000462362"/>
    </source>
</evidence>
<proteinExistence type="predicted"/>
<organism evidence="2 3">
    <name type="scientific">Parasutterella excrementihominis</name>
    <dbReference type="NCBI Taxonomy" id="487175"/>
    <lineage>
        <taxon>Bacteria</taxon>
        <taxon>Pseudomonadati</taxon>
        <taxon>Pseudomonadota</taxon>
        <taxon>Betaproteobacteria</taxon>
        <taxon>Burkholderiales</taxon>
        <taxon>Sutterellaceae</taxon>
        <taxon>Parasutterella</taxon>
    </lineage>
</organism>
<dbReference type="Proteomes" id="UP000462362">
    <property type="component" value="Unassembled WGS sequence"/>
</dbReference>
<dbReference type="AlphaFoldDB" id="A0A6I3S3C3"/>
<dbReference type="Gene3D" id="1.10.10.2120">
    <property type="match status" value="1"/>
</dbReference>
<evidence type="ECO:0000259" key="1">
    <source>
        <dbReference type="Pfam" id="PF03417"/>
    </source>
</evidence>
<dbReference type="InterPro" id="IPR005079">
    <property type="entry name" value="Peptidase_C45_hydrolase"/>
</dbReference>
<keyword evidence="2" id="KW-0808">Transferase</keyword>
<sequence length="351" mass="39355">MSGYPFLTLTGTARERGYQYGSQVPELIKKNIAFYRTMFEGFGVPWETAGKISKKFEPFIRDYYPEALEEISGVAEGANLSYEDILTINCRSEILFAKPDGCTTFGILPEQSCDGHTYLGQTWDWLKPARDTTVILEVHVEGQPKILIAVEAGIIGGKGLNSEGIGVCLNALSTGKGGLGVPLHILYRAILAQTNISNALEAVTQTQRAGCGNFAIGSAQGFLMCVEYTPENFDVLMPIDKPMCHTNHYLSPLFRPQDTFKRDLTETFVRLNRLERLAYGLKRPFTQKDMWRILSDHANYPDSICSHQDPKDPVTRRFCTIYTLVMDLNERTFCITEGEPCDQKISSYVLK</sequence>
<dbReference type="RefSeq" id="WP_008811263.1">
    <property type="nucleotide sequence ID" value="NZ_CAKVUT010000044.1"/>
</dbReference>
<feature type="domain" description="Peptidase C45 hydrolase" evidence="1">
    <location>
        <begin position="116"/>
        <end position="340"/>
    </location>
</feature>
<gene>
    <name evidence="2" type="ORF">GMD42_10310</name>
</gene>
<comment type="caution">
    <text evidence="2">The sequence shown here is derived from an EMBL/GenBank/DDBJ whole genome shotgun (WGS) entry which is preliminary data.</text>
</comment>
<protein>
    <submittedName>
        <fullName evidence="2">Acyl-CoA--6-aminopenicillanic acid acyl-transferase</fullName>
    </submittedName>
</protein>
<dbReference type="EMBL" id="WNCL01000039">
    <property type="protein sequence ID" value="MTU43993.1"/>
    <property type="molecule type" value="Genomic_DNA"/>
</dbReference>
<evidence type="ECO:0000313" key="2">
    <source>
        <dbReference type="EMBL" id="MTU43993.1"/>
    </source>
</evidence>
<dbReference type="PANTHER" id="PTHR34180">
    <property type="entry name" value="PEPTIDASE C45"/>
    <property type="match status" value="1"/>
</dbReference>
<reference evidence="2 3" key="1">
    <citation type="journal article" date="2019" name="Nat. Med.">
        <title>A library of human gut bacterial isolates paired with longitudinal multiomics data enables mechanistic microbiome research.</title>
        <authorList>
            <person name="Poyet M."/>
            <person name="Groussin M."/>
            <person name="Gibbons S.M."/>
            <person name="Avila-Pacheco J."/>
            <person name="Jiang X."/>
            <person name="Kearney S.M."/>
            <person name="Perrotta A.R."/>
            <person name="Berdy B."/>
            <person name="Zhao S."/>
            <person name="Lieberman T.D."/>
            <person name="Swanson P.K."/>
            <person name="Smith M."/>
            <person name="Roesemann S."/>
            <person name="Alexander J.E."/>
            <person name="Rich S.A."/>
            <person name="Livny J."/>
            <person name="Vlamakis H."/>
            <person name="Clish C."/>
            <person name="Bullock K."/>
            <person name="Deik A."/>
            <person name="Scott J."/>
            <person name="Pierce K.A."/>
            <person name="Xavier R.J."/>
            <person name="Alm E.J."/>
        </authorList>
    </citation>
    <scope>NUCLEOTIDE SEQUENCE [LARGE SCALE GENOMIC DNA]</scope>
    <source>
        <strain evidence="2 3">BIOML-A2</strain>
    </source>
</reference>
<dbReference type="PANTHER" id="PTHR34180:SF1">
    <property type="entry name" value="BETA-ALANYL-DOPAMINE_CARCININE HYDROLASE"/>
    <property type="match status" value="1"/>
</dbReference>
<dbReference type="InterPro" id="IPR047801">
    <property type="entry name" value="Peptidase_C45"/>
</dbReference>
<dbReference type="NCBIfam" id="NF040521">
    <property type="entry name" value="C45_proenzyme"/>
    <property type="match status" value="1"/>
</dbReference>
<dbReference type="Pfam" id="PF03417">
    <property type="entry name" value="AAT"/>
    <property type="match status" value="1"/>
</dbReference>
<dbReference type="InterPro" id="IPR047794">
    <property type="entry name" value="C45_proenzyme-like"/>
</dbReference>